<dbReference type="EMBL" id="CM023470">
    <property type="protein sequence ID" value="KAH7981355.1"/>
    <property type="molecule type" value="Genomic_DNA"/>
</dbReference>
<proteinExistence type="predicted"/>
<evidence type="ECO:0000313" key="1">
    <source>
        <dbReference type="EMBL" id="KAH7981355.1"/>
    </source>
</evidence>
<name>A0ACB8E403_DERSI</name>
<evidence type="ECO:0000313" key="2">
    <source>
        <dbReference type="Proteomes" id="UP000821865"/>
    </source>
</evidence>
<sequence length="141" mass="15919">MLNSVGTQYEEVEVFLDSRGSSLMQEVSKATIKETSDFLVPFKEATNMLEHEKKPTLPLVLLCKTKLRKDLTVMPADASTISVLGLRALEFLQGKLELSELHKTVTFLWPPFRQLQALEEDERSTVYTSVKARIATIATNF</sequence>
<reference evidence="1" key="1">
    <citation type="submission" date="2020-05" db="EMBL/GenBank/DDBJ databases">
        <title>Large-scale comparative analyses of tick genomes elucidate their genetic diversity and vector capacities.</title>
        <authorList>
            <person name="Jia N."/>
            <person name="Wang J."/>
            <person name="Shi W."/>
            <person name="Du L."/>
            <person name="Sun Y."/>
            <person name="Zhan W."/>
            <person name="Jiang J."/>
            <person name="Wang Q."/>
            <person name="Zhang B."/>
            <person name="Ji P."/>
            <person name="Sakyi L.B."/>
            <person name="Cui X."/>
            <person name="Yuan T."/>
            <person name="Jiang B."/>
            <person name="Yang W."/>
            <person name="Lam T.T.-Y."/>
            <person name="Chang Q."/>
            <person name="Ding S."/>
            <person name="Wang X."/>
            <person name="Zhu J."/>
            <person name="Ruan X."/>
            <person name="Zhao L."/>
            <person name="Wei J."/>
            <person name="Que T."/>
            <person name="Du C."/>
            <person name="Cheng J."/>
            <person name="Dai P."/>
            <person name="Han X."/>
            <person name="Huang E."/>
            <person name="Gao Y."/>
            <person name="Liu J."/>
            <person name="Shao H."/>
            <person name="Ye R."/>
            <person name="Li L."/>
            <person name="Wei W."/>
            <person name="Wang X."/>
            <person name="Wang C."/>
            <person name="Yang T."/>
            <person name="Huo Q."/>
            <person name="Li W."/>
            <person name="Guo W."/>
            <person name="Chen H."/>
            <person name="Zhou L."/>
            <person name="Ni X."/>
            <person name="Tian J."/>
            <person name="Zhou Y."/>
            <person name="Sheng Y."/>
            <person name="Liu T."/>
            <person name="Pan Y."/>
            <person name="Xia L."/>
            <person name="Li J."/>
            <person name="Zhao F."/>
            <person name="Cao W."/>
        </authorList>
    </citation>
    <scope>NUCLEOTIDE SEQUENCE</scope>
    <source>
        <strain evidence="1">Dsil-2018</strain>
    </source>
</reference>
<keyword evidence="2" id="KW-1185">Reference proteome</keyword>
<protein>
    <submittedName>
        <fullName evidence="1">Uncharacterized protein</fullName>
    </submittedName>
</protein>
<organism evidence="1 2">
    <name type="scientific">Dermacentor silvarum</name>
    <name type="common">Tick</name>
    <dbReference type="NCBI Taxonomy" id="543639"/>
    <lineage>
        <taxon>Eukaryota</taxon>
        <taxon>Metazoa</taxon>
        <taxon>Ecdysozoa</taxon>
        <taxon>Arthropoda</taxon>
        <taxon>Chelicerata</taxon>
        <taxon>Arachnida</taxon>
        <taxon>Acari</taxon>
        <taxon>Parasitiformes</taxon>
        <taxon>Ixodida</taxon>
        <taxon>Ixodoidea</taxon>
        <taxon>Ixodidae</taxon>
        <taxon>Rhipicephalinae</taxon>
        <taxon>Dermacentor</taxon>
    </lineage>
</organism>
<gene>
    <name evidence="1" type="ORF">HPB49_023322</name>
</gene>
<dbReference type="Proteomes" id="UP000821865">
    <property type="component" value="Chromosome 1"/>
</dbReference>
<accession>A0ACB8E403</accession>
<comment type="caution">
    <text evidence="1">The sequence shown here is derived from an EMBL/GenBank/DDBJ whole genome shotgun (WGS) entry which is preliminary data.</text>
</comment>